<dbReference type="InterPro" id="IPR028945">
    <property type="entry name" value="Get1"/>
</dbReference>
<feature type="non-terminal residue" evidence="11">
    <location>
        <position position="201"/>
    </location>
</feature>
<evidence type="ECO:0000256" key="2">
    <source>
        <dbReference type="ARBA" id="ARBA00010799"/>
    </source>
</evidence>
<reference evidence="11 12" key="1">
    <citation type="journal article" date="2016" name="PLoS ONE">
        <title>A First Insight into the Genome of the Filter-Feeder Mussel Mytilus galloprovincialis.</title>
        <authorList>
            <person name="Murgarella M."/>
            <person name="Puiu D."/>
            <person name="Novoa B."/>
            <person name="Figueras A."/>
            <person name="Posada D."/>
            <person name="Canchaya C."/>
        </authorList>
    </citation>
    <scope>NUCLEOTIDE SEQUENCE [LARGE SCALE GENOMIC DNA]</scope>
    <source>
        <tissue evidence="11">Muscle</tissue>
    </source>
</reference>
<evidence type="ECO:0000256" key="4">
    <source>
        <dbReference type="ARBA" id="ARBA00022692"/>
    </source>
</evidence>
<dbReference type="GO" id="GO:0043495">
    <property type="term" value="F:protein-membrane adaptor activity"/>
    <property type="evidence" value="ECO:0007669"/>
    <property type="project" value="TreeGrafter"/>
</dbReference>
<comment type="subcellular location">
    <subcellularLocation>
        <location evidence="1">Endoplasmic reticulum membrane</location>
        <topology evidence="1">Multi-pass membrane protein</topology>
    </subcellularLocation>
</comment>
<comment type="caution">
    <text evidence="11">The sequence shown here is derived from an EMBL/GenBank/DDBJ whole genome shotgun (WGS) entry which is preliminary data.</text>
</comment>
<evidence type="ECO:0000256" key="9">
    <source>
        <dbReference type="ARBA" id="ARBA00033006"/>
    </source>
</evidence>
<evidence type="ECO:0000256" key="5">
    <source>
        <dbReference type="ARBA" id="ARBA00022824"/>
    </source>
</evidence>
<accession>A0A3L5TUF0</accession>
<evidence type="ECO:0000256" key="10">
    <source>
        <dbReference type="SAM" id="Phobius"/>
    </source>
</evidence>
<name>A0A3L5TUF0_MYTGA</name>
<evidence type="ECO:0000256" key="3">
    <source>
        <dbReference type="ARBA" id="ARBA00017951"/>
    </source>
</evidence>
<dbReference type="GO" id="GO:0005789">
    <property type="term" value="C:endoplasmic reticulum membrane"/>
    <property type="evidence" value="ECO:0007669"/>
    <property type="project" value="UniProtKB-SubCell"/>
</dbReference>
<keyword evidence="4 10" id="KW-0812">Transmembrane</keyword>
<dbReference type="GO" id="GO:0043529">
    <property type="term" value="C:GET complex"/>
    <property type="evidence" value="ECO:0007669"/>
    <property type="project" value="TreeGrafter"/>
</dbReference>
<evidence type="ECO:0000256" key="8">
    <source>
        <dbReference type="ARBA" id="ARBA00032437"/>
    </source>
</evidence>
<dbReference type="Pfam" id="PF04420">
    <property type="entry name" value="CHD5"/>
    <property type="match status" value="1"/>
</dbReference>
<keyword evidence="6 10" id="KW-1133">Transmembrane helix</keyword>
<comment type="similarity">
    <text evidence="2">Belongs to the WRB/GET1 family.</text>
</comment>
<protein>
    <recommendedName>
        <fullName evidence="3">Guided entry of tail-anchored proteins factor 1</fullName>
    </recommendedName>
    <alternativeName>
        <fullName evidence="8">Tail-anchored protein insertion receptor WRB</fullName>
    </alternativeName>
    <alternativeName>
        <fullName evidence="9">Tryptophan-rich basic protein</fullName>
    </alternativeName>
</protein>
<dbReference type="InterPro" id="IPR029012">
    <property type="entry name" value="Helix_hairpin_bin_sf"/>
</dbReference>
<feature type="transmembrane region" description="Helical" evidence="10">
    <location>
        <begin position="95"/>
        <end position="117"/>
    </location>
</feature>
<gene>
    <name evidence="11" type="ORF">AM593_01881</name>
</gene>
<proteinExistence type="inferred from homology"/>
<feature type="non-terminal residue" evidence="11">
    <location>
        <position position="1"/>
    </location>
</feature>
<dbReference type="EMBL" id="KV584501">
    <property type="protein sequence ID" value="OPL33167.1"/>
    <property type="molecule type" value="Genomic_DNA"/>
</dbReference>
<dbReference type="PANTHER" id="PTHR42650">
    <property type="entry name" value="TAIL-ANCHORED PROTEIN INSERTION RECEPTOR WRB"/>
    <property type="match status" value="1"/>
</dbReference>
<evidence type="ECO:0000313" key="11">
    <source>
        <dbReference type="EMBL" id="OPL33167.1"/>
    </source>
</evidence>
<keyword evidence="5" id="KW-0256">Endoplasmic reticulum</keyword>
<evidence type="ECO:0000313" key="12">
    <source>
        <dbReference type="Proteomes" id="UP000266721"/>
    </source>
</evidence>
<keyword evidence="7 10" id="KW-0472">Membrane</keyword>
<keyword evidence="12" id="KW-1185">Reference proteome</keyword>
<dbReference type="Gene3D" id="1.10.287.660">
    <property type="entry name" value="Helix hairpin bin"/>
    <property type="match status" value="1"/>
</dbReference>
<evidence type="ECO:0000256" key="1">
    <source>
        <dbReference type="ARBA" id="ARBA00004477"/>
    </source>
</evidence>
<dbReference type="AlphaFoldDB" id="A0A3L5TUF0"/>
<dbReference type="PANTHER" id="PTHR42650:SF1">
    <property type="entry name" value="GUIDED ENTRY OF TAIL-ANCHORED PROTEINS FACTOR 1"/>
    <property type="match status" value="1"/>
</dbReference>
<dbReference type="Proteomes" id="UP000266721">
    <property type="component" value="Unassembled WGS sequence"/>
</dbReference>
<evidence type="ECO:0000256" key="7">
    <source>
        <dbReference type="ARBA" id="ARBA00023136"/>
    </source>
</evidence>
<sequence length="201" mass="23161">LKKMFLLILVLILVIFFNILSNFTQIISKQLSKQIYPVCDTELNIRSQIKDLKTEQDGVQMVDEFARHAKIQRRIDKLLTQVKQQTSDRNNKCTMVGFAVQIGIYVLHALVMISLMISYRQEPLLQFQPEWFYPLQKIVAFPTGVSVANIEEKIEVRTTKLMCVNVMIIVMMLDHDNLHPSPNQKSNVADPASLSRLCLLE</sequence>
<dbReference type="GO" id="GO:0071816">
    <property type="term" value="P:tail-anchored membrane protein insertion into ER membrane"/>
    <property type="evidence" value="ECO:0007669"/>
    <property type="project" value="InterPro"/>
</dbReference>
<evidence type="ECO:0000256" key="6">
    <source>
        <dbReference type="ARBA" id="ARBA00022989"/>
    </source>
</evidence>
<organism evidence="11 12">
    <name type="scientific">Mytilus galloprovincialis</name>
    <name type="common">Mediterranean mussel</name>
    <dbReference type="NCBI Taxonomy" id="29158"/>
    <lineage>
        <taxon>Eukaryota</taxon>
        <taxon>Metazoa</taxon>
        <taxon>Spiralia</taxon>
        <taxon>Lophotrochozoa</taxon>
        <taxon>Mollusca</taxon>
        <taxon>Bivalvia</taxon>
        <taxon>Autobranchia</taxon>
        <taxon>Pteriomorphia</taxon>
        <taxon>Mytilida</taxon>
        <taxon>Mytiloidea</taxon>
        <taxon>Mytilidae</taxon>
        <taxon>Mytilinae</taxon>
        <taxon>Mytilus</taxon>
    </lineage>
</organism>